<sequence length="790" mass="84962">MPLFVTSDNGTAHLPNFLIGASVALVSACLSSLGVNLQALALKAERELNLFAESSSSSGSLYFIDDNAGSPCSLGRGSSTGSARNSLATGHSLYTEPEEESLMSNGSTFTTTDGAYATVNGASDPGSSSLQSAHSVRAGRGRRSTVVTVHTGSYESFNGHTINVMPPGSVGSPAVVVNNDSVLTTSSSYLNSKSVLPAASSMPNSGSTKGKEVSSRMDYNRPDLLDADSDLHPQSQRELPPSATTDTTAPLPNRPSPLICSREMGIFTMLALLLNLQQARISRPLTLRERSQLWKRLYASTQWYLGFSLYLICQLFGSVVALGFISPVVLAPLGSAGLIFNIVFSSFFVGTQITRYDWGGTVLIVIGCAVVSTFGSSMPDDRQSIDDIIKLYSRPAFIAYFSVQLTLVICTFSLIKYLEFSLFFMRSLIVRSSTGSHPNFTPTSQYPVTHTPLLPHQSPISPAYTSTHSPKEQQVSESLEDLEFTETISPGIGPFEQIESNRRVAWTDSSQSYYLVTQLSDGPCEEKHVSQNTTPLSINASSAGVYPTSSSNCSGVGRDIHMKNDISATSNLDPVISTNPDTFDTVGSLSRNRSISLAISTVEEEMPLLLARDGRGSTVTRDSISMRSITVRVKRGQLTSLVGVLYAIVGGITASETLLLTKSGVELIFISIFDANNQFQGAFSFILLALLALTIFLQLYSLNKALHYSLPVFVIPIFYTLFTCLSLANSMVYLDAFGVYLAADLLFLILGIVLIVTGVWLLGKSHDESSCEDGVSNGIDERLTRASSEI</sequence>
<keyword evidence="2 6" id="KW-0812">Transmembrane</keyword>
<feature type="transmembrane region" description="Helical" evidence="6">
    <location>
        <begin position="303"/>
        <end position="325"/>
    </location>
</feature>
<feature type="region of interest" description="Disordered" evidence="5">
    <location>
        <begin position="121"/>
        <end position="144"/>
    </location>
</feature>
<evidence type="ECO:0000256" key="5">
    <source>
        <dbReference type="SAM" id="MobiDB-lite"/>
    </source>
</evidence>
<organism evidence="7 8">
    <name type="scientific">Batrachochytrium salamandrivorans</name>
    <dbReference type="NCBI Taxonomy" id="1357716"/>
    <lineage>
        <taxon>Eukaryota</taxon>
        <taxon>Fungi</taxon>
        <taxon>Fungi incertae sedis</taxon>
        <taxon>Chytridiomycota</taxon>
        <taxon>Chytridiomycota incertae sedis</taxon>
        <taxon>Chytridiomycetes</taxon>
        <taxon>Rhizophydiales</taxon>
        <taxon>Rhizophydiales incertae sedis</taxon>
        <taxon>Batrachochytrium</taxon>
    </lineage>
</organism>
<feature type="transmembrane region" description="Helical" evidence="6">
    <location>
        <begin position="358"/>
        <end position="377"/>
    </location>
</feature>
<feature type="transmembrane region" description="Helical" evidence="6">
    <location>
        <begin position="638"/>
        <end position="659"/>
    </location>
</feature>
<dbReference type="PANTHER" id="PTHR12570:SF82">
    <property type="entry name" value="NIPA-LIKE PROTEIN 3"/>
    <property type="match status" value="1"/>
</dbReference>
<evidence type="ECO:0000256" key="1">
    <source>
        <dbReference type="ARBA" id="ARBA00004141"/>
    </source>
</evidence>
<feature type="transmembrane region" description="Helical" evidence="6">
    <location>
        <begin position="679"/>
        <end position="700"/>
    </location>
</feature>
<feature type="compositionally biased region" description="Polar residues" evidence="5">
    <location>
        <begin position="232"/>
        <end position="250"/>
    </location>
</feature>
<protein>
    <submittedName>
        <fullName evidence="7">Uncharacterized protein</fullName>
    </submittedName>
</protein>
<dbReference type="PANTHER" id="PTHR12570">
    <property type="match status" value="1"/>
</dbReference>
<dbReference type="Pfam" id="PF05653">
    <property type="entry name" value="Mg_trans_NIPA"/>
    <property type="match status" value="2"/>
</dbReference>
<evidence type="ECO:0000256" key="4">
    <source>
        <dbReference type="ARBA" id="ARBA00023136"/>
    </source>
</evidence>
<feature type="transmembrane region" description="Helical" evidence="6">
    <location>
        <begin position="740"/>
        <end position="762"/>
    </location>
</feature>
<keyword evidence="4 6" id="KW-0472">Membrane</keyword>
<dbReference type="Proteomes" id="UP001648503">
    <property type="component" value="Unassembled WGS sequence"/>
</dbReference>
<comment type="subcellular location">
    <subcellularLocation>
        <location evidence="1">Membrane</location>
        <topology evidence="1">Multi-pass membrane protein</topology>
    </subcellularLocation>
</comment>
<evidence type="ECO:0000256" key="6">
    <source>
        <dbReference type="SAM" id="Phobius"/>
    </source>
</evidence>
<reference evidence="7 8" key="1">
    <citation type="submission" date="2021-02" db="EMBL/GenBank/DDBJ databases">
        <title>Variation within the Batrachochytrium salamandrivorans European outbreak.</title>
        <authorList>
            <person name="Kelly M."/>
            <person name="Pasmans F."/>
            <person name="Shea T.P."/>
            <person name="Munoz J.F."/>
            <person name="Carranza S."/>
            <person name="Cuomo C.A."/>
            <person name="Martel A."/>
        </authorList>
    </citation>
    <scope>NUCLEOTIDE SEQUENCE [LARGE SCALE GENOMIC DNA]</scope>
    <source>
        <strain evidence="7 8">AMFP18/2</strain>
    </source>
</reference>
<evidence type="ECO:0000256" key="2">
    <source>
        <dbReference type="ARBA" id="ARBA00022692"/>
    </source>
</evidence>
<gene>
    <name evidence="7" type="ORF">BASA50_004616</name>
</gene>
<accession>A0ABQ8FIA6</accession>
<evidence type="ECO:0000256" key="3">
    <source>
        <dbReference type="ARBA" id="ARBA00022989"/>
    </source>
</evidence>
<feature type="transmembrane region" description="Helical" evidence="6">
    <location>
        <begin position="331"/>
        <end position="351"/>
    </location>
</feature>
<evidence type="ECO:0000313" key="8">
    <source>
        <dbReference type="Proteomes" id="UP001648503"/>
    </source>
</evidence>
<evidence type="ECO:0000313" key="7">
    <source>
        <dbReference type="EMBL" id="KAH6597265.1"/>
    </source>
</evidence>
<keyword evidence="3 6" id="KW-1133">Transmembrane helix</keyword>
<comment type="caution">
    <text evidence="7">The sequence shown here is derived from an EMBL/GenBank/DDBJ whole genome shotgun (WGS) entry which is preliminary data.</text>
</comment>
<feature type="transmembrane region" description="Helical" evidence="6">
    <location>
        <begin position="712"/>
        <end position="734"/>
    </location>
</feature>
<proteinExistence type="predicted"/>
<dbReference type="InterPro" id="IPR037185">
    <property type="entry name" value="EmrE-like"/>
</dbReference>
<dbReference type="InterPro" id="IPR008521">
    <property type="entry name" value="Mg_trans_NIPA"/>
</dbReference>
<feature type="region of interest" description="Disordered" evidence="5">
    <location>
        <begin position="196"/>
        <end position="215"/>
    </location>
</feature>
<name>A0ABQ8FIA6_9FUNG</name>
<dbReference type="EMBL" id="JAFCIX010000152">
    <property type="protein sequence ID" value="KAH6597265.1"/>
    <property type="molecule type" value="Genomic_DNA"/>
</dbReference>
<dbReference type="SUPFAM" id="SSF103481">
    <property type="entry name" value="Multidrug resistance efflux transporter EmrE"/>
    <property type="match status" value="1"/>
</dbReference>
<keyword evidence="8" id="KW-1185">Reference proteome</keyword>
<feature type="transmembrane region" description="Helical" evidence="6">
    <location>
        <begin position="397"/>
        <end position="418"/>
    </location>
</feature>
<feature type="compositionally biased region" description="Polar residues" evidence="5">
    <location>
        <begin position="125"/>
        <end position="134"/>
    </location>
</feature>
<feature type="region of interest" description="Disordered" evidence="5">
    <location>
        <begin position="220"/>
        <end position="254"/>
    </location>
</feature>